<proteinExistence type="predicted"/>
<feature type="transmembrane region" description="Helical" evidence="1">
    <location>
        <begin position="44"/>
        <end position="65"/>
    </location>
</feature>
<evidence type="ECO:0000313" key="3">
    <source>
        <dbReference type="Proteomes" id="UP000664218"/>
    </source>
</evidence>
<dbReference type="RefSeq" id="WP_207598693.1">
    <property type="nucleotide sequence ID" value="NZ_JAFNJU010000002.1"/>
</dbReference>
<protein>
    <submittedName>
        <fullName evidence="2">Uncharacterized protein</fullName>
    </submittedName>
</protein>
<reference evidence="2" key="1">
    <citation type="submission" date="2021-03" db="EMBL/GenBank/DDBJ databases">
        <title>Proteiniclasticum marinus sp. nov., isolated from tidal flat sediment.</title>
        <authorList>
            <person name="Namirimu T."/>
            <person name="Yang J.-A."/>
            <person name="Yang S.-H."/>
            <person name="Kim Y.-J."/>
            <person name="Kwon K.K."/>
        </authorList>
    </citation>
    <scope>NUCLEOTIDE SEQUENCE</scope>
    <source>
        <strain evidence="2">SCR006</strain>
    </source>
</reference>
<keyword evidence="1" id="KW-0472">Membrane</keyword>
<evidence type="ECO:0000313" key="2">
    <source>
        <dbReference type="EMBL" id="MBO1264177.1"/>
    </source>
</evidence>
<keyword evidence="1" id="KW-0812">Transmembrane</keyword>
<sequence>MGPNKKGKGTNQTARLIALILFIIFFGPVLISILGSVVVGLFTIALLLLAAALVLLASPILIMVFPASAGFNIPQLALFFFGIAVLSVFVLVTAVVIRIIKWILFTIWTMFKRMLG</sequence>
<organism evidence="2 3">
    <name type="scientific">Proteiniclasticum aestuarii</name>
    <dbReference type="NCBI Taxonomy" id="2817862"/>
    <lineage>
        <taxon>Bacteria</taxon>
        <taxon>Bacillati</taxon>
        <taxon>Bacillota</taxon>
        <taxon>Clostridia</taxon>
        <taxon>Eubacteriales</taxon>
        <taxon>Clostridiaceae</taxon>
        <taxon>Proteiniclasticum</taxon>
    </lineage>
</organism>
<comment type="caution">
    <text evidence="2">The sequence shown here is derived from an EMBL/GenBank/DDBJ whole genome shotgun (WGS) entry which is preliminary data.</text>
</comment>
<feature type="transmembrane region" description="Helical" evidence="1">
    <location>
        <begin position="77"/>
        <end position="104"/>
    </location>
</feature>
<dbReference type="AlphaFoldDB" id="A0A939KF79"/>
<dbReference type="Proteomes" id="UP000664218">
    <property type="component" value="Unassembled WGS sequence"/>
</dbReference>
<keyword evidence="3" id="KW-1185">Reference proteome</keyword>
<name>A0A939KF79_9CLOT</name>
<keyword evidence="1" id="KW-1133">Transmembrane helix</keyword>
<evidence type="ECO:0000256" key="1">
    <source>
        <dbReference type="SAM" id="Phobius"/>
    </source>
</evidence>
<dbReference type="EMBL" id="JAFNJU010000002">
    <property type="protein sequence ID" value="MBO1264177.1"/>
    <property type="molecule type" value="Genomic_DNA"/>
</dbReference>
<feature type="transmembrane region" description="Helical" evidence="1">
    <location>
        <begin position="16"/>
        <end position="38"/>
    </location>
</feature>
<accession>A0A939KF79</accession>
<gene>
    <name evidence="2" type="ORF">J3A84_03850</name>
</gene>